<protein>
    <submittedName>
        <fullName evidence="1">Uncharacterized protein</fullName>
    </submittedName>
</protein>
<dbReference type="AlphaFoldDB" id="A0A4P9WNQ2"/>
<organism evidence="1 2">
    <name type="scientific">Blyttiomyces helicus</name>
    <dbReference type="NCBI Taxonomy" id="388810"/>
    <lineage>
        <taxon>Eukaryota</taxon>
        <taxon>Fungi</taxon>
        <taxon>Fungi incertae sedis</taxon>
        <taxon>Chytridiomycota</taxon>
        <taxon>Chytridiomycota incertae sedis</taxon>
        <taxon>Chytridiomycetes</taxon>
        <taxon>Chytridiomycetes incertae sedis</taxon>
        <taxon>Blyttiomyces</taxon>
    </lineage>
</organism>
<dbReference type="Proteomes" id="UP000269721">
    <property type="component" value="Unassembled WGS sequence"/>
</dbReference>
<gene>
    <name evidence="1" type="ORF">BDK51DRAFT_36982</name>
</gene>
<dbReference type="EMBL" id="KZ993825">
    <property type="protein sequence ID" value="RKO94759.1"/>
    <property type="molecule type" value="Genomic_DNA"/>
</dbReference>
<sequence>MAETGAVETKVPGPKNASVVRNAFELRTQVNVCSVFIHFPHPVHSPALTPYHDLPPDTVRPSVHQTANKNQADLAYFLSRQRLTSGSSTILYTMGKDGGEVYGPELVPKWRSKWMENGCKIAPKWTQNGSRNGRVRVRNEIKSSKRRHPFYRIHCNVGANGRYGREIESIMETPEWTQMDPSAISVGPRPIALPAPRAALSRGHSPPRDPDPRHEDQVQKIQVPNAQRPTFSSLATQNGLAFELRLAEIVQQFRRGPECVSGVKHAVVNGERVAVVVEVDALLLEDWPRIRANLRRRCGNLPYALGGFRSTKLRKYRC</sequence>
<keyword evidence="2" id="KW-1185">Reference proteome</keyword>
<evidence type="ECO:0000313" key="2">
    <source>
        <dbReference type="Proteomes" id="UP000269721"/>
    </source>
</evidence>
<proteinExistence type="predicted"/>
<reference evidence="2" key="1">
    <citation type="journal article" date="2018" name="Nat. Microbiol.">
        <title>Leveraging single-cell genomics to expand the fungal tree of life.</title>
        <authorList>
            <person name="Ahrendt S.R."/>
            <person name="Quandt C.A."/>
            <person name="Ciobanu D."/>
            <person name="Clum A."/>
            <person name="Salamov A."/>
            <person name="Andreopoulos B."/>
            <person name="Cheng J.F."/>
            <person name="Woyke T."/>
            <person name="Pelin A."/>
            <person name="Henrissat B."/>
            <person name="Reynolds N.K."/>
            <person name="Benny G.L."/>
            <person name="Smith M.E."/>
            <person name="James T.Y."/>
            <person name="Grigoriev I.V."/>
        </authorList>
    </citation>
    <scope>NUCLEOTIDE SEQUENCE [LARGE SCALE GENOMIC DNA]</scope>
</reference>
<evidence type="ECO:0000313" key="1">
    <source>
        <dbReference type="EMBL" id="RKO94759.1"/>
    </source>
</evidence>
<accession>A0A4P9WNQ2</accession>
<name>A0A4P9WNQ2_9FUNG</name>